<name>A0A0D3JMB3_EMIH1</name>
<keyword evidence="1" id="KW-1133">Transmembrane helix</keyword>
<accession>A0A0D3JMB3</accession>
<dbReference type="HOGENOM" id="CLU_1565782_0_0_1"/>
<dbReference type="RefSeq" id="XP_005777077.1">
    <property type="nucleotide sequence ID" value="XM_005777020.1"/>
</dbReference>
<protein>
    <recommendedName>
        <fullName evidence="4">H(+)-exporting diphosphatase</fullName>
    </recommendedName>
</protein>
<organism evidence="2 3">
    <name type="scientific">Emiliania huxleyi (strain CCMP1516)</name>
    <dbReference type="NCBI Taxonomy" id="280463"/>
    <lineage>
        <taxon>Eukaryota</taxon>
        <taxon>Haptista</taxon>
        <taxon>Haptophyta</taxon>
        <taxon>Prymnesiophyceae</taxon>
        <taxon>Isochrysidales</taxon>
        <taxon>Noelaerhabdaceae</taxon>
        <taxon>Emiliania</taxon>
    </lineage>
</organism>
<feature type="transmembrane region" description="Helical" evidence="1">
    <location>
        <begin position="65"/>
        <end position="84"/>
    </location>
</feature>
<reference evidence="3" key="1">
    <citation type="journal article" date="2013" name="Nature">
        <title>Pan genome of the phytoplankton Emiliania underpins its global distribution.</title>
        <authorList>
            <person name="Read B.A."/>
            <person name="Kegel J."/>
            <person name="Klute M.J."/>
            <person name="Kuo A."/>
            <person name="Lefebvre S.C."/>
            <person name="Maumus F."/>
            <person name="Mayer C."/>
            <person name="Miller J."/>
            <person name="Monier A."/>
            <person name="Salamov A."/>
            <person name="Young J."/>
            <person name="Aguilar M."/>
            <person name="Claverie J.M."/>
            <person name="Frickenhaus S."/>
            <person name="Gonzalez K."/>
            <person name="Herman E.K."/>
            <person name="Lin Y.C."/>
            <person name="Napier J."/>
            <person name="Ogata H."/>
            <person name="Sarno A.F."/>
            <person name="Shmutz J."/>
            <person name="Schroeder D."/>
            <person name="de Vargas C."/>
            <person name="Verret F."/>
            <person name="von Dassow P."/>
            <person name="Valentin K."/>
            <person name="Van de Peer Y."/>
            <person name="Wheeler G."/>
            <person name="Dacks J.B."/>
            <person name="Delwiche C.F."/>
            <person name="Dyhrman S.T."/>
            <person name="Glockner G."/>
            <person name="John U."/>
            <person name="Richards T."/>
            <person name="Worden A.Z."/>
            <person name="Zhang X."/>
            <person name="Grigoriev I.V."/>
            <person name="Allen A.E."/>
            <person name="Bidle K."/>
            <person name="Borodovsky M."/>
            <person name="Bowler C."/>
            <person name="Brownlee C."/>
            <person name="Cock J.M."/>
            <person name="Elias M."/>
            <person name="Gladyshev V.N."/>
            <person name="Groth M."/>
            <person name="Guda C."/>
            <person name="Hadaegh A."/>
            <person name="Iglesias-Rodriguez M.D."/>
            <person name="Jenkins J."/>
            <person name="Jones B.M."/>
            <person name="Lawson T."/>
            <person name="Leese F."/>
            <person name="Lindquist E."/>
            <person name="Lobanov A."/>
            <person name="Lomsadze A."/>
            <person name="Malik S.B."/>
            <person name="Marsh M.E."/>
            <person name="Mackinder L."/>
            <person name="Mock T."/>
            <person name="Mueller-Roeber B."/>
            <person name="Pagarete A."/>
            <person name="Parker M."/>
            <person name="Probert I."/>
            <person name="Quesneville H."/>
            <person name="Raines C."/>
            <person name="Rensing S.A."/>
            <person name="Riano-Pachon D.M."/>
            <person name="Richier S."/>
            <person name="Rokitta S."/>
            <person name="Shiraiwa Y."/>
            <person name="Soanes D.M."/>
            <person name="van der Giezen M."/>
            <person name="Wahlund T.M."/>
            <person name="Williams B."/>
            <person name="Wilson W."/>
            <person name="Wolfe G."/>
            <person name="Wurch L.L."/>
        </authorList>
    </citation>
    <scope>NUCLEOTIDE SEQUENCE</scope>
</reference>
<dbReference type="GeneID" id="17270195"/>
<keyword evidence="1" id="KW-0812">Transmembrane</keyword>
<feature type="transmembrane region" description="Helical" evidence="1">
    <location>
        <begin position="96"/>
        <end position="118"/>
    </location>
</feature>
<proteinExistence type="predicted"/>
<keyword evidence="1" id="KW-0472">Membrane</keyword>
<sequence>MPYGDLPLLSVVFVLFAGSSMAAAVAAVCLASYVMLIAERLSLTTSVVIAIAAARKWTILVSKMYIGSLIGLFGSAVCLMFTMCDTGDLTNENYCVITASVASIFFTGTFTGTVYVLHKAKKQFDLIRQNNTNWMAEGSNLEELLPKGSVGSDAHGVLPSPEGPHNAPWRL</sequence>
<dbReference type="EnsemblProtists" id="EOD24648">
    <property type="protein sequence ID" value="EOD24648"/>
    <property type="gene ID" value="EMIHUDRAFT_463557"/>
</dbReference>
<evidence type="ECO:0000313" key="3">
    <source>
        <dbReference type="Proteomes" id="UP000013827"/>
    </source>
</evidence>
<dbReference type="Proteomes" id="UP000013827">
    <property type="component" value="Unassembled WGS sequence"/>
</dbReference>
<evidence type="ECO:0008006" key="4">
    <source>
        <dbReference type="Google" id="ProtNLM"/>
    </source>
</evidence>
<reference evidence="2" key="2">
    <citation type="submission" date="2024-10" db="UniProtKB">
        <authorList>
            <consortium name="EnsemblProtists"/>
        </authorList>
    </citation>
    <scope>IDENTIFICATION</scope>
</reference>
<evidence type="ECO:0000256" key="1">
    <source>
        <dbReference type="SAM" id="Phobius"/>
    </source>
</evidence>
<dbReference type="KEGG" id="ehx:EMIHUDRAFT_463557"/>
<dbReference type="AlphaFoldDB" id="A0A0D3JMB3"/>
<dbReference type="PaxDb" id="2903-EOD24648"/>
<evidence type="ECO:0000313" key="2">
    <source>
        <dbReference type="EnsemblProtists" id="EOD24648"/>
    </source>
</evidence>
<keyword evidence="3" id="KW-1185">Reference proteome</keyword>